<name>A0ABZ2Y5N0_9FIRM</name>
<dbReference type="PANTHER" id="PTHR37293:SF5">
    <property type="entry name" value="DNA REPLICATION PROTEIN"/>
    <property type="match status" value="1"/>
</dbReference>
<dbReference type="NCBIfam" id="TIGR01446">
    <property type="entry name" value="DnaD_dom"/>
    <property type="match status" value="1"/>
</dbReference>
<evidence type="ECO:0000256" key="1">
    <source>
        <dbReference type="ARBA" id="ARBA00093462"/>
    </source>
</evidence>
<evidence type="ECO:0000313" key="4">
    <source>
        <dbReference type="EMBL" id="WZL70662.1"/>
    </source>
</evidence>
<dbReference type="Gene3D" id="1.10.10.630">
    <property type="entry name" value="DnaD domain-like"/>
    <property type="match status" value="1"/>
</dbReference>
<comment type="similarity">
    <text evidence="1">Belongs to the DnaB/DnaD family.</text>
</comment>
<sequence>MSRLLLDEQPLVVQPGLAKAIGLNEAIVIQQLHYWIENNRKAKKNFINGYYWTYNSIKQWHEESFYFLSYSTVKRTFANLEKMGILIVGNFNKDGRDKTKWYTIDYEKLEGLNQCIGSNWTNGMGQNEPMHCAKMSQPLPEISTENTTEISNNTVADADTIEHEQENGSSTSNNKFQKVISVFNQNIHPVTPIEAEMLDDWLKELDHEVIIMAIHEAVANGARTMKYIQSILNTWHDKGLKTKEAVMAYIRDWEDRKKKSRGDTNAISSRNTEPPGGPSEETKRLEKLARERGLIPGTGEIDDIDCPY</sequence>
<dbReference type="Proteomes" id="UP001486565">
    <property type="component" value="Chromosome"/>
</dbReference>
<feature type="domain" description="DnaB/C C-terminal" evidence="3">
    <location>
        <begin position="181"/>
        <end position="250"/>
    </location>
</feature>
<feature type="compositionally biased region" description="Basic and acidic residues" evidence="2">
    <location>
        <begin position="280"/>
        <end position="293"/>
    </location>
</feature>
<evidence type="ECO:0000313" key="5">
    <source>
        <dbReference type="Proteomes" id="UP001486565"/>
    </source>
</evidence>
<organism evidence="4 5">
    <name type="scientific">Defluviitalea saccharophila</name>
    <dbReference type="NCBI Taxonomy" id="879970"/>
    <lineage>
        <taxon>Bacteria</taxon>
        <taxon>Bacillati</taxon>
        <taxon>Bacillota</taxon>
        <taxon>Clostridia</taxon>
        <taxon>Lachnospirales</taxon>
        <taxon>Defluviitaleaceae</taxon>
        <taxon>Defluviitalea</taxon>
    </lineage>
</organism>
<reference evidence="4 5" key="1">
    <citation type="submission" date="2023-03" db="EMBL/GenBank/DDBJ databases">
        <title>Novel Species.</title>
        <authorList>
            <person name="Ma S."/>
        </authorList>
    </citation>
    <scope>NUCLEOTIDE SEQUENCE [LARGE SCALE GENOMIC DNA]</scope>
    <source>
        <strain evidence="4 5">LIND6LT2</strain>
    </source>
</reference>
<evidence type="ECO:0000259" key="3">
    <source>
        <dbReference type="Pfam" id="PF07261"/>
    </source>
</evidence>
<gene>
    <name evidence="4" type="ORF">QBE51_03785</name>
</gene>
<feature type="compositionally biased region" description="Polar residues" evidence="2">
    <location>
        <begin position="263"/>
        <end position="272"/>
    </location>
</feature>
<dbReference type="SUPFAM" id="SSF158499">
    <property type="entry name" value="DnaD domain-like"/>
    <property type="match status" value="1"/>
</dbReference>
<proteinExistence type="inferred from homology"/>
<dbReference type="InterPro" id="IPR034829">
    <property type="entry name" value="DnaD-like_sf"/>
</dbReference>
<protein>
    <submittedName>
        <fullName evidence="4">DnaD domain protein</fullName>
    </submittedName>
</protein>
<accession>A0ABZ2Y5N0</accession>
<evidence type="ECO:0000256" key="2">
    <source>
        <dbReference type="SAM" id="MobiDB-lite"/>
    </source>
</evidence>
<dbReference type="RefSeq" id="WP_341877623.1">
    <property type="nucleotide sequence ID" value="NZ_CP121687.1"/>
</dbReference>
<dbReference type="PANTHER" id="PTHR37293">
    <property type="entry name" value="PHAGE REPLICATION PROTEIN-RELATED"/>
    <property type="match status" value="1"/>
</dbReference>
<dbReference type="Pfam" id="PF07261">
    <property type="entry name" value="DnaB_2"/>
    <property type="match status" value="1"/>
</dbReference>
<keyword evidence="5" id="KW-1185">Reference proteome</keyword>
<dbReference type="InterPro" id="IPR006343">
    <property type="entry name" value="DnaB/C_C"/>
</dbReference>
<feature type="region of interest" description="Disordered" evidence="2">
    <location>
        <begin position="259"/>
        <end position="308"/>
    </location>
</feature>
<dbReference type="EMBL" id="CP121687">
    <property type="protein sequence ID" value="WZL70662.1"/>
    <property type="molecule type" value="Genomic_DNA"/>
</dbReference>
<dbReference type="InterPro" id="IPR053162">
    <property type="entry name" value="DnaD"/>
</dbReference>